<dbReference type="PANTHER" id="PTHR48078">
    <property type="entry name" value="THREONINE DEHYDRATASE, MITOCHONDRIAL-RELATED"/>
    <property type="match status" value="1"/>
</dbReference>
<dbReference type="Pfam" id="PF00291">
    <property type="entry name" value="PALP"/>
    <property type="match status" value="1"/>
</dbReference>
<reference evidence="7" key="1">
    <citation type="submission" date="2021-01" db="EMBL/GenBank/DDBJ databases">
        <authorList>
            <person name="Corre E."/>
            <person name="Pelletier E."/>
            <person name="Niang G."/>
            <person name="Scheremetjew M."/>
            <person name="Finn R."/>
            <person name="Kale V."/>
            <person name="Holt S."/>
            <person name="Cochrane G."/>
            <person name="Meng A."/>
            <person name="Brown T."/>
            <person name="Cohen L."/>
        </authorList>
    </citation>
    <scope>NUCLEOTIDE SEQUENCE</scope>
    <source>
        <strain evidence="7">WS</strain>
    </source>
</reference>
<dbReference type="InterPro" id="IPR036052">
    <property type="entry name" value="TrpB-like_PALP_sf"/>
</dbReference>
<comment type="cofactor">
    <cofactor evidence="1">
        <name>pyridoxal 5'-phosphate</name>
        <dbReference type="ChEBI" id="CHEBI:597326"/>
    </cofactor>
</comment>
<sequence>MPPKMHQPLAASPQPPGHHFSRSYFPAMPLMRLSSLSQQSAIATASLCRMPTRFHQNTAFSLSLASKSSLMQIVNPQKTPSRQYHHKIKNTNINPSVAFTSHRLKHTKSRPPESKVNKLIQNDAFIPNSAFLEQQKNSDVRTTEHTKKQGAEALRNTQGEERNNIRSATDNMSQKLAQNSSTVLGLDGEGSRRTPASPTDGSASSTHAHLENRLTPEKTSPTPFIDPTMESTLTSVTLDDILRARQVQLTLLKNTPLQKSIHLSDAVPGNNQVYLKFESAHLTGSFKERGAIYKLASLSPEEKERGVVAASAGNHAQAVAYHASRLGIKSTIVMPELTPLAKVAGTKKWGAEVVLFGDSLFASLQRASQICDAENRVFVHPYNDDKIIAGQGTLGIELMEQNPFLDAVIIPIGGGGLIAGTALALKQVNPRIKIFGVEAANMPGMKTSREQKKVVDVPFVRTLADGIAVKSVGDKTLSIIQEYVDDIVTVTENEIAAAVMTLLEKEKTMTEGAGACGVAALLTEKLQLKNKRVCCVLTGGNIDVSVLREIIDRGLVSSGRLARVRITVPDAPGYLARVLTLMATLGCNVSEVEHERAFLNLVGSVSIYVTIQTRGLEHIEQIRTSLKEHGYHHKFVSQFGEESDDQ</sequence>
<comment type="similarity">
    <text evidence="2">Belongs to the serine/threonine dehydratase family.</text>
</comment>
<keyword evidence="4" id="KW-0456">Lyase</keyword>
<dbReference type="AlphaFoldDB" id="A0A7S1PFI1"/>
<dbReference type="FunFam" id="3.40.50.1100:FF:000007">
    <property type="entry name" value="L-threonine dehydratase catabolic TdcB"/>
    <property type="match status" value="1"/>
</dbReference>
<dbReference type="GO" id="GO:0004794">
    <property type="term" value="F:threonine deaminase activity"/>
    <property type="evidence" value="ECO:0007669"/>
    <property type="project" value="InterPro"/>
</dbReference>
<dbReference type="GO" id="GO:0006567">
    <property type="term" value="P:L-threonine catabolic process"/>
    <property type="evidence" value="ECO:0007669"/>
    <property type="project" value="InterPro"/>
</dbReference>
<protein>
    <recommendedName>
        <fullName evidence="6">ACT domain-containing protein</fullName>
    </recommendedName>
</protein>
<proteinExistence type="inferred from homology"/>
<feature type="compositionally biased region" description="Polar residues" evidence="5">
    <location>
        <begin position="194"/>
        <end position="207"/>
    </location>
</feature>
<dbReference type="InterPro" id="IPR005789">
    <property type="entry name" value="Thr_deHydtase_catblc"/>
</dbReference>
<feature type="compositionally biased region" description="Basic and acidic residues" evidence="5">
    <location>
        <begin position="136"/>
        <end position="150"/>
    </location>
</feature>
<feature type="region of interest" description="Disordered" evidence="5">
    <location>
        <begin position="130"/>
        <end position="227"/>
    </location>
</feature>
<dbReference type="CDD" id="cd01562">
    <property type="entry name" value="Thr-dehyd"/>
    <property type="match status" value="1"/>
</dbReference>
<keyword evidence="3" id="KW-0663">Pyridoxal phosphate</keyword>
<dbReference type="NCBIfam" id="TIGR01127">
    <property type="entry name" value="ilvA_1Cterm"/>
    <property type="match status" value="1"/>
</dbReference>
<evidence type="ECO:0000256" key="2">
    <source>
        <dbReference type="ARBA" id="ARBA00010869"/>
    </source>
</evidence>
<dbReference type="InterPro" id="IPR002912">
    <property type="entry name" value="ACT_dom"/>
</dbReference>
<dbReference type="SUPFAM" id="SSF55021">
    <property type="entry name" value="ACT-like"/>
    <property type="match status" value="1"/>
</dbReference>
<dbReference type="SUPFAM" id="SSF53686">
    <property type="entry name" value="Tryptophan synthase beta subunit-like PLP-dependent enzymes"/>
    <property type="match status" value="1"/>
</dbReference>
<dbReference type="InterPro" id="IPR001926">
    <property type="entry name" value="TrpB-like_PALP"/>
</dbReference>
<evidence type="ECO:0000256" key="3">
    <source>
        <dbReference type="ARBA" id="ARBA00022898"/>
    </source>
</evidence>
<dbReference type="PANTHER" id="PTHR48078:SF19">
    <property type="entry name" value="ACT DOMAIN-CONTAINING PROTEIN"/>
    <property type="match status" value="1"/>
</dbReference>
<dbReference type="EMBL" id="HBGD01001408">
    <property type="protein sequence ID" value="CAD9077909.1"/>
    <property type="molecule type" value="Transcribed_RNA"/>
</dbReference>
<dbReference type="CDD" id="cd04886">
    <property type="entry name" value="ACT_ThrD-II-like"/>
    <property type="match status" value="1"/>
</dbReference>
<dbReference type="Gene3D" id="3.30.70.260">
    <property type="match status" value="1"/>
</dbReference>
<dbReference type="InterPro" id="IPR045865">
    <property type="entry name" value="ACT-like_dom_sf"/>
</dbReference>
<feature type="compositionally biased region" description="Polar residues" evidence="5">
    <location>
        <begin position="165"/>
        <end position="183"/>
    </location>
</feature>
<evidence type="ECO:0000313" key="7">
    <source>
        <dbReference type="EMBL" id="CAD9077909.1"/>
    </source>
</evidence>
<name>A0A7S1PFI1_9EUKA</name>
<dbReference type="InterPro" id="IPR050147">
    <property type="entry name" value="Ser/Thr_Dehydratase"/>
</dbReference>
<dbReference type="Gene3D" id="3.40.50.1100">
    <property type="match status" value="2"/>
</dbReference>
<evidence type="ECO:0000256" key="1">
    <source>
        <dbReference type="ARBA" id="ARBA00001933"/>
    </source>
</evidence>
<dbReference type="InterPro" id="IPR044561">
    <property type="entry name" value="ACT_ThrD-II-like"/>
</dbReference>
<gene>
    <name evidence="7" type="ORF">PCOS0759_LOCUS1141</name>
</gene>
<feature type="domain" description="ACT" evidence="6">
    <location>
        <begin position="563"/>
        <end position="641"/>
    </location>
</feature>
<dbReference type="GO" id="GO:0003941">
    <property type="term" value="F:L-serine ammonia-lyase activity"/>
    <property type="evidence" value="ECO:0007669"/>
    <property type="project" value="TreeGrafter"/>
</dbReference>
<evidence type="ECO:0000256" key="4">
    <source>
        <dbReference type="ARBA" id="ARBA00023239"/>
    </source>
</evidence>
<evidence type="ECO:0000256" key="5">
    <source>
        <dbReference type="SAM" id="MobiDB-lite"/>
    </source>
</evidence>
<accession>A0A7S1PFI1</accession>
<dbReference type="GO" id="GO:0006565">
    <property type="term" value="P:L-serine catabolic process"/>
    <property type="evidence" value="ECO:0007669"/>
    <property type="project" value="TreeGrafter"/>
</dbReference>
<dbReference type="PROSITE" id="PS51671">
    <property type="entry name" value="ACT"/>
    <property type="match status" value="1"/>
</dbReference>
<evidence type="ECO:0000259" key="6">
    <source>
        <dbReference type="PROSITE" id="PS51671"/>
    </source>
</evidence>
<organism evidence="7">
    <name type="scientific">Percolomonas cosmopolitus</name>
    <dbReference type="NCBI Taxonomy" id="63605"/>
    <lineage>
        <taxon>Eukaryota</taxon>
        <taxon>Discoba</taxon>
        <taxon>Heterolobosea</taxon>
        <taxon>Tetramitia</taxon>
        <taxon>Eutetramitia</taxon>
        <taxon>Percolomonadidae</taxon>
        <taxon>Percolomonas</taxon>
    </lineage>
</organism>
<feature type="region of interest" description="Disordered" evidence="5">
    <location>
        <begin position="1"/>
        <end position="23"/>
    </location>
</feature>
<dbReference type="FunFam" id="3.40.50.1100:FF:000005">
    <property type="entry name" value="Threonine dehydratase catabolic"/>
    <property type="match status" value="1"/>
</dbReference>
<dbReference type="GO" id="GO:0009097">
    <property type="term" value="P:isoleucine biosynthetic process"/>
    <property type="evidence" value="ECO:0007669"/>
    <property type="project" value="TreeGrafter"/>
</dbReference>